<evidence type="ECO:0000313" key="7">
    <source>
        <dbReference type="EMBL" id="KAF2901626.1"/>
    </source>
</evidence>
<dbReference type="GO" id="GO:0005794">
    <property type="term" value="C:Golgi apparatus"/>
    <property type="evidence" value="ECO:0007669"/>
    <property type="project" value="UniProtKB-SubCell"/>
</dbReference>
<evidence type="ECO:0000256" key="4">
    <source>
        <dbReference type="ARBA" id="ARBA00023034"/>
    </source>
</evidence>
<proteinExistence type="predicted"/>
<dbReference type="SMART" id="SM00222">
    <property type="entry name" value="Sec7"/>
    <property type="match status" value="1"/>
</dbReference>
<dbReference type="InterPro" id="IPR023394">
    <property type="entry name" value="Sec7_C_sf"/>
</dbReference>
<dbReference type="InterPro" id="IPR032691">
    <property type="entry name" value="Mon2/Sec7/BIG1-like_HUS"/>
</dbReference>
<evidence type="ECO:0000256" key="3">
    <source>
        <dbReference type="ARBA" id="ARBA00022448"/>
    </source>
</evidence>
<dbReference type="Proteomes" id="UP000801492">
    <property type="component" value="Unassembled WGS sequence"/>
</dbReference>
<dbReference type="InterPro" id="IPR056604">
    <property type="entry name" value="GBF1-like_TPR"/>
</dbReference>
<name>A0A8K0DE32_IGNLU</name>
<dbReference type="InterPro" id="IPR035999">
    <property type="entry name" value="Sec7_dom_sf"/>
</dbReference>
<dbReference type="Gene3D" id="1.10.220.20">
    <property type="match status" value="1"/>
</dbReference>
<dbReference type="PROSITE" id="PS50190">
    <property type="entry name" value="SEC7"/>
    <property type="match status" value="1"/>
</dbReference>
<feature type="region of interest" description="Disordered" evidence="5">
    <location>
        <begin position="1452"/>
        <end position="1497"/>
    </location>
</feature>
<gene>
    <name evidence="7" type="ORF">ILUMI_04551</name>
</gene>
<dbReference type="GO" id="GO:0005085">
    <property type="term" value="F:guanyl-nucleotide exchange factor activity"/>
    <property type="evidence" value="ECO:0007669"/>
    <property type="project" value="InterPro"/>
</dbReference>
<evidence type="ECO:0000256" key="2">
    <source>
        <dbReference type="ARBA" id="ARBA00004399"/>
    </source>
</evidence>
<dbReference type="Pfam" id="PF12783">
    <property type="entry name" value="Sec7-like_HUS"/>
    <property type="match status" value="1"/>
</dbReference>
<feature type="compositionally biased region" description="Polar residues" evidence="5">
    <location>
        <begin position="1348"/>
        <end position="1362"/>
    </location>
</feature>
<dbReference type="GO" id="GO:0005793">
    <property type="term" value="C:endoplasmic reticulum-Golgi intermediate compartment"/>
    <property type="evidence" value="ECO:0007669"/>
    <property type="project" value="UniProtKB-SubCell"/>
</dbReference>
<feature type="compositionally biased region" description="Basic residues" evidence="5">
    <location>
        <begin position="1452"/>
        <end position="1471"/>
    </location>
</feature>
<dbReference type="Pfam" id="PF23325">
    <property type="entry name" value="TPR_28"/>
    <property type="match status" value="1"/>
</dbReference>
<feature type="region of interest" description="Disordered" evidence="5">
    <location>
        <begin position="1298"/>
        <end position="1362"/>
    </location>
</feature>
<dbReference type="FunFam" id="1.10.1000.11:FF:000007">
    <property type="entry name" value="Golgi-specific brefeldin A-resistance guanine nucleotide exchange factor 1"/>
    <property type="match status" value="1"/>
</dbReference>
<dbReference type="SUPFAM" id="SSF48425">
    <property type="entry name" value="Sec7 domain"/>
    <property type="match status" value="1"/>
</dbReference>
<dbReference type="PANTHER" id="PTHR10663">
    <property type="entry name" value="GUANYL-NUCLEOTIDE EXCHANGE FACTOR"/>
    <property type="match status" value="1"/>
</dbReference>
<sequence>MALPGNGIFVVKGEMSILMTAMRRGVRWSSHSHQDEELDVLMKSFQELKDILNKIEDLKLIDPSVFLNPFLDVIRSEETTGPVTSLALSAVNKFLSYGIIDPTHSSVPMVVDNIADAVTHARFVGTDQSSDGVVLMKILQVLRTLTLSPEGAALTNDSLCEIMLSCFRICFETRLNELLRRTAEHYLKDMVQLVFMRLPQFPEDLRVGSMKQLKMKPGSIEPTRTKRKSRTSFRGKNKNIENNKLTTNGEKVADDDMQSPVISKPASLRTNPLSTTPMTPGGNIVDMQGSISRATPQPCSVETIDALSPSTFSEKSDTTEQIESETCSQSNIVINVQSPNTVEDNNEDSCKKSLDELNSENQECNTEKEIATASEINYSESYLQNEEKIKNVENSDAFSIISNTTDGMCTQSNCSEPQDLNQQNSEYLTTQIQEYVNPRGVRFTPQNQESVALVPYGLICVREMFRFLITLCNPLDKQNTDAMIHLGLTLLTVAFEVAADSIGKYSSLLSLVKDELCRNLFSLLNTERLSVFAADLQVSFLMFESLRTHLKFQLEFYLTKLIEIITSDSLKVTYEHKELALDNIVQLWRIPGLVTELYLNYDCDMYCTNLYEDLTKLLAKNAFPATSGIYHTHLLSLDALLTVIESIEAHANEKNKGKLDLTNANVVESNINENIEKIENINNLLGQSSRQKVSERVPTREELNSIKNIKRWLPTGTEYFNHKPKKGIQFLQEHGILKPELDPHEVVIFLRENPGLDKKMIGEYISGRNNLQVLETFVKMFDFTDMRIDEALRLYLETFRLPGEAPLISLLLEQFAEHWHKCNGEPFANADAAFTLAYAIIMLNVDQHNHNVKKQIIPMTVDDFKKNLKKVNGGSDFDQDMLNEIYTSIKSEEIVMPAEHTGLVKENYLWKVLLRRGASKDGVYIHASNDTYDCDLFTLIWGPIIAALSFVFDKSEDPNVYKRAVKGFDSCAFISSHFGITQNLDMLILTLCKFTLFHNQPKGFGAVQFGSNIKPQMALKNVFNLVHQHGDNVREGWKNIFDLFLSLYNHNLLPKSYMEAEDFIEPSGKITLVCENTQSQKQDTGLFSSLYSYMVSSSENLSKIPTPEEQEFIEVAKQCVKECNLDQLITDSKFLHEDALLELVKSLVELSRGPDVQKSLGYSYNENVTIFFLELLLRIVIQNRDRVIAIWQIVRDHLYTLVMNASHCDYQFLLERSVIGLLRLAIRLMRNEEMSPIVLQSLRMLLLLKSTTLFRISRQISYGLYELLKTSAQNIHTNTDWSIIFTLLECVGAGAQPPKPVLDDNQTEQGAKSEGEGPASSEDETISIDRGYTSDSELTRSPRHTHASRSQSPTVLPVSNSATQISVQNNTGGWILVGNEGEVQPIVGRTPPAEQYNLALERNLGPHDPCGLVKCCESLAFLVRDVAHITPYNFDNCVHCIRTFVEASLHGSRRTRRTSARDSRARKKMSGRRREQYISRRSPTASSPEEESEDEDLPSGYHQISIQLLDLMHTLHTRTAQIFRWWAEEGGEIAQEISLWTQGWCPLLQGIARLCCDVRRQVRMSAITYLQRALLVHDLQTLNGPEWEACFHRVLFPLLTQLLQSLGSHDAQAMEETRMRAATVLSKVFLHHLTPLLSLPTFTNLWITILDYMDKYMHADRSDLLYEAIPESLKNMLLVMDSAKVFDEQDGHGQLWAVTWERISTFLPHMKEELFRERENALTKEVVQEPPNEEPQAPSKLVIQHNIENATRSSIILQPPSSEHNIASPLFAHLGQMVSTPIGAPTSAANVPNNTFKYPTPIVQPLPTAPPQPLLQSTVQPPIPLPALPTSTTPIIQQTLPNFQPTIPYMSSMPNLLVNTLSNQGHTFPVLYSQPPTEIQSISIYSEYLGNPYNNIASRENNINCTIPNQNVIIDNQQSTPPPLVQTTNVVDVQELDNCNTNLQSNIQNSLYSLDVNQQQSSEDLNKNAQSNQTASEDLVDNNLEVQQNCQTNMFQSSNYFRSDTESDFIPPGSEILFTTEQKSQSSLIYNPNLVQGINIPNLDTTTN</sequence>
<dbReference type="PANTHER" id="PTHR10663:SF388">
    <property type="entry name" value="GOLGI-SPECIFIC BREFELDIN A-RESISTANCE GUANINE NUCLEOTIDE EXCHANGE FACTOR 1"/>
    <property type="match status" value="1"/>
</dbReference>
<dbReference type="GO" id="GO:0032012">
    <property type="term" value="P:regulation of ARF protein signal transduction"/>
    <property type="evidence" value="ECO:0007669"/>
    <property type="project" value="InterPro"/>
</dbReference>
<dbReference type="GO" id="GO:0016197">
    <property type="term" value="P:endosomal transport"/>
    <property type="evidence" value="ECO:0007669"/>
    <property type="project" value="UniProtKB-ARBA"/>
</dbReference>
<keyword evidence="3" id="KW-0813">Transport</keyword>
<dbReference type="Gene3D" id="1.10.1000.11">
    <property type="entry name" value="Arf Nucleotide-binding Site Opener,domain 2"/>
    <property type="match status" value="1"/>
</dbReference>
<evidence type="ECO:0000259" key="6">
    <source>
        <dbReference type="PROSITE" id="PS50190"/>
    </source>
</evidence>
<dbReference type="OrthoDB" id="10258608at2759"/>
<dbReference type="InterPro" id="IPR000904">
    <property type="entry name" value="Sec7_dom"/>
</dbReference>
<comment type="subcellular location">
    <subcellularLocation>
        <location evidence="2">Endoplasmic reticulum-Golgi intermediate compartment</location>
    </subcellularLocation>
    <subcellularLocation>
        <location evidence="1">Golgi apparatus</location>
        <location evidence="1">cis-Golgi network</location>
    </subcellularLocation>
</comment>
<comment type="caution">
    <text evidence="7">The sequence shown here is derived from an EMBL/GenBank/DDBJ whole genome shotgun (WGS) entry which is preliminary data.</text>
</comment>
<reference evidence="7" key="1">
    <citation type="submission" date="2019-08" db="EMBL/GenBank/DDBJ databases">
        <title>The genome of the North American firefly Photinus pyralis.</title>
        <authorList>
            <consortium name="Photinus pyralis genome working group"/>
            <person name="Fallon T.R."/>
            <person name="Sander Lower S.E."/>
            <person name="Weng J.-K."/>
        </authorList>
    </citation>
    <scope>NUCLEOTIDE SEQUENCE</scope>
    <source>
        <strain evidence="7">TRF0915ILg1</strain>
        <tissue evidence="7">Whole body</tissue>
    </source>
</reference>
<dbReference type="CDD" id="cd00171">
    <property type="entry name" value="Sec7"/>
    <property type="match status" value="1"/>
</dbReference>
<feature type="domain" description="SEC7" evidence="6">
    <location>
        <begin position="702"/>
        <end position="892"/>
    </location>
</feature>
<evidence type="ECO:0000256" key="1">
    <source>
        <dbReference type="ARBA" id="ARBA00004222"/>
    </source>
</evidence>
<keyword evidence="4" id="KW-0333">Golgi apparatus</keyword>
<accession>A0A8K0DE32</accession>
<protein>
    <recommendedName>
        <fullName evidence="6">SEC7 domain-containing protein</fullName>
    </recommendedName>
</protein>
<feature type="compositionally biased region" description="Acidic residues" evidence="5">
    <location>
        <begin position="1488"/>
        <end position="1497"/>
    </location>
</feature>
<organism evidence="7 8">
    <name type="scientific">Ignelater luminosus</name>
    <name type="common">Cucubano</name>
    <name type="synonym">Pyrophorus luminosus</name>
    <dbReference type="NCBI Taxonomy" id="2038154"/>
    <lineage>
        <taxon>Eukaryota</taxon>
        <taxon>Metazoa</taxon>
        <taxon>Ecdysozoa</taxon>
        <taxon>Arthropoda</taxon>
        <taxon>Hexapoda</taxon>
        <taxon>Insecta</taxon>
        <taxon>Pterygota</taxon>
        <taxon>Neoptera</taxon>
        <taxon>Endopterygota</taxon>
        <taxon>Coleoptera</taxon>
        <taxon>Polyphaga</taxon>
        <taxon>Elateriformia</taxon>
        <taxon>Elateroidea</taxon>
        <taxon>Elateridae</taxon>
        <taxon>Agrypninae</taxon>
        <taxon>Pyrophorini</taxon>
        <taxon>Ignelater</taxon>
    </lineage>
</organism>
<evidence type="ECO:0000313" key="8">
    <source>
        <dbReference type="Proteomes" id="UP000801492"/>
    </source>
</evidence>
<dbReference type="GO" id="GO:0010256">
    <property type="term" value="P:endomembrane system organization"/>
    <property type="evidence" value="ECO:0007669"/>
    <property type="project" value="UniProtKB-ARBA"/>
</dbReference>
<evidence type="ECO:0000256" key="5">
    <source>
        <dbReference type="SAM" id="MobiDB-lite"/>
    </source>
</evidence>
<keyword evidence="8" id="KW-1185">Reference proteome</keyword>
<dbReference type="EMBL" id="VTPC01001533">
    <property type="protein sequence ID" value="KAF2901626.1"/>
    <property type="molecule type" value="Genomic_DNA"/>
</dbReference>
<dbReference type="Pfam" id="PF01369">
    <property type="entry name" value="Sec7"/>
    <property type="match status" value="1"/>
</dbReference>